<dbReference type="GO" id="GO:0009695">
    <property type="term" value="P:jasmonic acid biosynthetic process"/>
    <property type="evidence" value="ECO:0007669"/>
    <property type="project" value="TreeGrafter"/>
</dbReference>
<accession>A0A218WX68</accession>
<dbReference type="Gene3D" id="3.20.20.70">
    <property type="entry name" value="Aldolase class I"/>
    <property type="match status" value="2"/>
</dbReference>
<evidence type="ECO:0000256" key="5">
    <source>
        <dbReference type="ARBA" id="ARBA00022857"/>
    </source>
</evidence>
<dbReference type="PANTHER" id="PTHR22893:SF112">
    <property type="entry name" value="12-OXOPHYTODIENOATE REDUCTASE 3"/>
    <property type="match status" value="1"/>
</dbReference>
<feature type="compositionally biased region" description="Basic and acidic residues" evidence="6">
    <location>
        <begin position="450"/>
        <end position="467"/>
    </location>
</feature>
<dbReference type="InterPro" id="IPR008984">
    <property type="entry name" value="SMAD_FHA_dom_sf"/>
</dbReference>
<proteinExistence type="inferred from homology"/>
<organism evidence="9 10">
    <name type="scientific">Punica granatum</name>
    <name type="common">Pomegranate</name>
    <dbReference type="NCBI Taxonomy" id="22663"/>
    <lineage>
        <taxon>Eukaryota</taxon>
        <taxon>Viridiplantae</taxon>
        <taxon>Streptophyta</taxon>
        <taxon>Embryophyta</taxon>
        <taxon>Tracheophyta</taxon>
        <taxon>Spermatophyta</taxon>
        <taxon>Magnoliopsida</taxon>
        <taxon>eudicotyledons</taxon>
        <taxon>Gunneridae</taxon>
        <taxon>Pentapetalae</taxon>
        <taxon>rosids</taxon>
        <taxon>malvids</taxon>
        <taxon>Myrtales</taxon>
        <taxon>Lythraceae</taxon>
        <taxon>Punica</taxon>
    </lineage>
</organism>
<dbReference type="GO" id="GO:0031408">
    <property type="term" value="P:oxylipin biosynthetic process"/>
    <property type="evidence" value="ECO:0007669"/>
    <property type="project" value="TreeGrafter"/>
</dbReference>
<dbReference type="AlphaFoldDB" id="A0A218WX68"/>
<evidence type="ECO:0008006" key="11">
    <source>
        <dbReference type="Google" id="ProtNLM"/>
    </source>
</evidence>
<dbReference type="GO" id="GO:0016629">
    <property type="term" value="F:12-oxophytodienoate reductase activity"/>
    <property type="evidence" value="ECO:0007669"/>
    <property type="project" value="TreeGrafter"/>
</dbReference>
<evidence type="ECO:0000256" key="1">
    <source>
        <dbReference type="ARBA" id="ARBA00001917"/>
    </source>
</evidence>
<evidence type="ECO:0000256" key="3">
    <source>
        <dbReference type="ARBA" id="ARBA00022630"/>
    </source>
</evidence>
<dbReference type="InterPro" id="IPR013785">
    <property type="entry name" value="Aldolase_TIM"/>
</dbReference>
<keyword evidence="3" id="KW-0285">Flavoprotein</keyword>
<dbReference type="Pfam" id="PF00498">
    <property type="entry name" value="FHA"/>
    <property type="match status" value="1"/>
</dbReference>
<feature type="domain" description="NADH:flavin oxidoreductase/NADH oxidase N-terminal" evidence="8">
    <location>
        <begin position="108"/>
        <end position="306"/>
    </location>
</feature>
<name>A0A218WX68_PUNGR</name>
<reference evidence="10" key="1">
    <citation type="journal article" date="2017" name="Plant J.">
        <title>The pomegranate (Punica granatum L.) genome and the genomics of punicalagin biosynthesis.</title>
        <authorList>
            <person name="Qin G."/>
            <person name="Xu C."/>
            <person name="Ming R."/>
            <person name="Tang H."/>
            <person name="Guyot R."/>
            <person name="Kramer E.M."/>
            <person name="Hu Y."/>
            <person name="Yi X."/>
            <person name="Qi Y."/>
            <person name="Xu X."/>
            <person name="Gao Z."/>
            <person name="Pan H."/>
            <person name="Jian J."/>
            <person name="Tian Y."/>
            <person name="Yue Z."/>
            <person name="Xu Y."/>
        </authorList>
    </citation>
    <scope>NUCLEOTIDE SEQUENCE [LARGE SCALE GENOMIC DNA]</scope>
    <source>
        <strain evidence="10">cv. Dabenzi</strain>
    </source>
</reference>
<dbReference type="GO" id="GO:0010181">
    <property type="term" value="F:FMN binding"/>
    <property type="evidence" value="ECO:0007669"/>
    <property type="project" value="InterPro"/>
</dbReference>
<dbReference type="SUPFAM" id="SSF49879">
    <property type="entry name" value="SMAD/FHA domain"/>
    <property type="match status" value="1"/>
</dbReference>
<dbReference type="PANTHER" id="PTHR22893">
    <property type="entry name" value="NADH OXIDOREDUCTASE-RELATED"/>
    <property type="match status" value="1"/>
</dbReference>
<feature type="compositionally biased region" description="Acidic residues" evidence="6">
    <location>
        <begin position="437"/>
        <end position="449"/>
    </location>
</feature>
<feature type="region of interest" description="Disordered" evidence="6">
    <location>
        <begin position="417"/>
        <end position="475"/>
    </location>
</feature>
<evidence type="ECO:0000259" key="7">
    <source>
        <dbReference type="Pfam" id="PF00498"/>
    </source>
</evidence>
<dbReference type="EMBL" id="MTKT01002590">
    <property type="protein sequence ID" value="OWM77304.1"/>
    <property type="molecule type" value="Genomic_DNA"/>
</dbReference>
<dbReference type="GO" id="GO:0005777">
    <property type="term" value="C:peroxisome"/>
    <property type="evidence" value="ECO:0007669"/>
    <property type="project" value="TreeGrafter"/>
</dbReference>
<evidence type="ECO:0000313" key="10">
    <source>
        <dbReference type="Proteomes" id="UP000197138"/>
    </source>
</evidence>
<dbReference type="Pfam" id="PF00724">
    <property type="entry name" value="Oxidored_FMN"/>
    <property type="match status" value="2"/>
</dbReference>
<evidence type="ECO:0000259" key="8">
    <source>
        <dbReference type="Pfam" id="PF00724"/>
    </source>
</evidence>
<evidence type="ECO:0000256" key="6">
    <source>
        <dbReference type="SAM" id="MobiDB-lite"/>
    </source>
</evidence>
<comment type="caution">
    <text evidence="9">The sequence shown here is derived from an EMBL/GenBank/DDBJ whole genome shotgun (WGS) entry which is preliminary data.</text>
</comment>
<evidence type="ECO:0000256" key="4">
    <source>
        <dbReference type="ARBA" id="ARBA00022643"/>
    </source>
</evidence>
<gene>
    <name evidence="9" type="ORF">CDL15_Pgr028941</name>
</gene>
<dbReference type="InterPro" id="IPR001155">
    <property type="entry name" value="OxRdtase_FMN_N"/>
</dbReference>
<dbReference type="SUPFAM" id="SSF51395">
    <property type="entry name" value="FMN-linked oxidoreductases"/>
    <property type="match status" value="1"/>
</dbReference>
<keyword evidence="5" id="KW-0521">NADP</keyword>
<feature type="compositionally biased region" description="Basic and acidic residues" evidence="6">
    <location>
        <begin position="419"/>
        <end position="436"/>
    </location>
</feature>
<dbReference type="InterPro" id="IPR045247">
    <property type="entry name" value="Oye-like"/>
</dbReference>
<dbReference type="Gene3D" id="2.60.200.20">
    <property type="match status" value="1"/>
</dbReference>
<feature type="domain" description="FHA" evidence="7">
    <location>
        <begin position="341"/>
        <end position="389"/>
    </location>
</feature>
<dbReference type="InterPro" id="IPR000253">
    <property type="entry name" value="FHA_dom"/>
</dbReference>
<protein>
    <recommendedName>
        <fullName evidence="11">FHA domain-containing protein</fullName>
    </recommendedName>
</protein>
<feature type="domain" description="NADH:flavin oxidoreductase/NADH oxidase N-terminal" evidence="8">
    <location>
        <begin position="3"/>
        <end position="68"/>
    </location>
</feature>
<sequence length="778" mass="86708">MADLFTPYKLGNFNLSHRIVLAPLTRCRAMNGIPSAAHVEYYTQRTTPGGLLITEGTLISDTAAGASSNDKVVYYGQRATQGGLLIADATAISETASGYAAPSSRDIKISQVVEDFRQAAVNAIQAGFDGIEIHGAHGYLIDQFLKDMVNDREDEYGGPIENRCRFLTEVVQAVAEAIGIDRVAIRISPVFDYIDGVDSDPHKLGLEVVKRLTKLQEDLGPKLAYLHVTQPRFMASENSKRTTVEEAQLISLLRNAYEGTYVCSGGFTRESGMEALENGVADLIGYGRLFISNPDVLYRFKINAPLNPYNRDTFYTNDPVIGYTDYPFLDKKTPTSLKLFQHDQIYSNPSAQKLCVMDLSSVHGTWVSDKKIEPGERVELIEGDFLRVGGSTRVYRLHWVPVSQAYDLEQSSVLASASVEERQEESTAAGEEKAVETYEDNDTLDVEFEELGKFNDPSHKREEEHSPSGEGDVVEAAEDGGLPRIIEFEEVEELIDPLTEIEKENITNAKGIVVEFQDEGLLNTDSENFGKFEDPSSWEESMEIYQDMLTEDQESHSLDLILGEMGSLAFTESSGLPANYETATGLAMFENRGSSMIEEHETSLSPSEIHPNQIHSSNTCQLRGSNSIRLSLPMQDETKDEETGRQRSEKAVLESSVVTETLEIVQSRCSSGKENAEIIFDMPLGVSSQDKRTFHWVLHNLGALEAYVVDPEHRRFIDRPYHQILAFVKRRQLAIRPDVEWHASDRQTKKGSGPNHGSITDRKNRDIEKAYGISVLRT</sequence>
<comment type="cofactor">
    <cofactor evidence="1">
        <name>FMN</name>
        <dbReference type="ChEBI" id="CHEBI:58210"/>
    </cofactor>
</comment>
<comment type="similarity">
    <text evidence="2">Belongs to the NADH:flavin oxidoreductase/NADH oxidase family.</text>
</comment>
<evidence type="ECO:0000256" key="2">
    <source>
        <dbReference type="ARBA" id="ARBA00005979"/>
    </source>
</evidence>
<evidence type="ECO:0000313" key="9">
    <source>
        <dbReference type="EMBL" id="OWM77304.1"/>
    </source>
</evidence>
<keyword evidence="4" id="KW-0288">FMN</keyword>
<dbReference type="Proteomes" id="UP000197138">
    <property type="component" value="Unassembled WGS sequence"/>
</dbReference>
<feature type="region of interest" description="Disordered" evidence="6">
    <location>
        <begin position="742"/>
        <end position="763"/>
    </location>
</feature>